<dbReference type="AlphaFoldDB" id="A0A2N3PSY9"/>
<dbReference type="SUPFAM" id="SSF48452">
    <property type="entry name" value="TPR-like"/>
    <property type="match status" value="1"/>
</dbReference>
<protein>
    <submittedName>
        <fullName evidence="1">Uncharacterized protein</fullName>
    </submittedName>
</protein>
<gene>
    <name evidence="1" type="ORF">CWS72_15725</name>
</gene>
<dbReference type="Gene3D" id="1.25.40.10">
    <property type="entry name" value="Tetratricopeptide repeat domain"/>
    <property type="match status" value="1"/>
</dbReference>
<keyword evidence="2" id="KW-1185">Reference proteome</keyword>
<reference evidence="2" key="1">
    <citation type="submission" date="2017-12" db="EMBL/GenBank/DDBJ databases">
        <title>Draft genome sequence of Telmatospirillum siberiense 26-4b1T, an acidotolerant peatland alphaproteobacterium potentially involved in sulfur cycling.</title>
        <authorList>
            <person name="Hausmann B."/>
            <person name="Pjevac P."/>
            <person name="Schreck K."/>
            <person name="Herbold C.W."/>
            <person name="Daims H."/>
            <person name="Wagner M."/>
            <person name="Pester M."/>
            <person name="Loy A."/>
        </authorList>
    </citation>
    <scope>NUCLEOTIDE SEQUENCE [LARGE SCALE GENOMIC DNA]</scope>
    <source>
        <strain evidence="2">26-4b1</strain>
    </source>
</reference>
<dbReference type="RefSeq" id="WP_101251582.1">
    <property type="nucleotide sequence ID" value="NZ_PIUM01000019.1"/>
</dbReference>
<evidence type="ECO:0000313" key="1">
    <source>
        <dbReference type="EMBL" id="PKU23519.1"/>
    </source>
</evidence>
<dbReference type="Proteomes" id="UP000233293">
    <property type="component" value="Unassembled WGS sequence"/>
</dbReference>
<accession>A0A2N3PSY9</accession>
<sequence>MSCLGALALLSACADDPQPKAIATQSRHVSPPAVPAPVLPEGTFDQDRARQSLGAAQAARQAGQLPEARRQAEAAVDAWPADPGAWQALAEICQAGGDQACRRQADFFKAKVDYANTLPTRAAVLGFQTIAEEPDGTAGSGITYDRKSHDSAARLWAFYNAQDSLKNRRDMPDSEGPSFSERYPYAPAILVIGVVAGVLTEANSLAGK</sequence>
<organism evidence="1 2">
    <name type="scientific">Telmatospirillum siberiense</name>
    <dbReference type="NCBI Taxonomy" id="382514"/>
    <lineage>
        <taxon>Bacteria</taxon>
        <taxon>Pseudomonadati</taxon>
        <taxon>Pseudomonadota</taxon>
        <taxon>Alphaproteobacteria</taxon>
        <taxon>Rhodospirillales</taxon>
        <taxon>Rhodospirillaceae</taxon>
        <taxon>Telmatospirillum</taxon>
    </lineage>
</organism>
<evidence type="ECO:0000313" key="2">
    <source>
        <dbReference type="Proteomes" id="UP000233293"/>
    </source>
</evidence>
<dbReference type="Pfam" id="PF13428">
    <property type="entry name" value="TPR_14"/>
    <property type="match status" value="1"/>
</dbReference>
<proteinExistence type="predicted"/>
<dbReference type="InterPro" id="IPR011990">
    <property type="entry name" value="TPR-like_helical_dom_sf"/>
</dbReference>
<name>A0A2N3PSY9_9PROT</name>
<dbReference type="EMBL" id="PIUM01000019">
    <property type="protein sequence ID" value="PKU23519.1"/>
    <property type="molecule type" value="Genomic_DNA"/>
</dbReference>
<comment type="caution">
    <text evidence="1">The sequence shown here is derived from an EMBL/GenBank/DDBJ whole genome shotgun (WGS) entry which is preliminary data.</text>
</comment>